<dbReference type="AlphaFoldDB" id="A0AAV7BN29"/>
<dbReference type="EMBL" id="WNYA01000004">
    <property type="protein sequence ID" value="KAG8573918.1"/>
    <property type="molecule type" value="Genomic_DNA"/>
</dbReference>
<sequence>MTSNHKSIPIQTQPQNHSNAYPDVQMPTTGRLPCELDCLNKVDEIIFKDKVFQTRNGKSLFSVHREAECYGSKLDLYLQDGFKKNVVCLHLNTDHSDDPHLQIFALPMQPVGSVTIDSISGNLSICIQMAEDTPTFIACLPMFLQTQKSTSIENFHLNEIRKMEDSPSNFQDLWIINCVSWDKIPDSHSGEDGTEKGCCRRCLGDCSSCFCGFWGCLLSCAECCLPLPST</sequence>
<evidence type="ECO:0000256" key="1">
    <source>
        <dbReference type="SAM" id="MobiDB-lite"/>
    </source>
</evidence>
<keyword evidence="3" id="KW-1185">Reference proteome</keyword>
<accession>A0AAV7BN29</accession>
<organism evidence="2 3">
    <name type="scientific">Engystomops pustulosus</name>
    <name type="common">Tungara frog</name>
    <name type="synonym">Physalaemus pustulosus</name>
    <dbReference type="NCBI Taxonomy" id="76066"/>
    <lineage>
        <taxon>Eukaryota</taxon>
        <taxon>Metazoa</taxon>
        <taxon>Chordata</taxon>
        <taxon>Craniata</taxon>
        <taxon>Vertebrata</taxon>
        <taxon>Euteleostomi</taxon>
        <taxon>Amphibia</taxon>
        <taxon>Batrachia</taxon>
        <taxon>Anura</taxon>
        <taxon>Neobatrachia</taxon>
        <taxon>Hyloidea</taxon>
        <taxon>Leptodactylidae</taxon>
        <taxon>Leiuperinae</taxon>
        <taxon>Engystomops</taxon>
    </lineage>
</organism>
<evidence type="ECO:0000313" key="3">
    <source>
        <dbReference type="Proteomes" id="UP000824782"/>
    </source>
</evidence>
<name>A0AAV7BN29_ENGPU</name>
<protein>
    <submittedName>
        <fullName evidence="2">Uncharacterized protein</fullName>
    </submittedName>
</protein>
<evidence type="ECO:0000313" key="2">
    <source>
        <dbReference type="EMBL" id="KAG8573918.1"/>
    </source>
</evidence>
<reference evidence="2" key="1">
    <citation type="thesis" date="2020" institute="ProQuest LLC" country="789 East Eisenhower Parkway, Ann Arbor, MI, USA">
        <title>Comparative Genomics and Chromosome Evolution.</title>
        <authorList>
            <person name="Mudd A.B."/>
        </authorList>
    </citation>
    <scope>NUCLEOTIDE SEQUENCE</scope>
    <source>
        <strain evidence="2">237g6f4</strain>
        <tissue evidence="2">Blood</tissue>
    </source>
</reference>
<feature type="region of interest" description="Disordered" evidence="1">
    <location>
        <begin position="1"/>
        <end position="22"/>
    </location>
</feature>
<gene>
    <name evidence="2" type="ORF">GDO81_008936</name>
</gene>
<comment type="caution">
    <text evidence="2">The sequence shown here is derived from an EMBL/GenBank/DDBJ whole genome shotgun (WGS) entry which is preliminary data.</text>
</comment>
<proteinExistence type="predicted"/>
<dbReference type="Proteomes" id="UP000824782">
    <property type="component" value="Unassembled WGS sequence"/>
</dbReference>
<feature type="compositionally biased region" description="Polar residues" evidence="1">
    <location>
        <begin position="1"/>
        <end position="19"/>
    </location>
</feature>